<dbReference type="EMBL" id="JBEUKS010000003">
    <property type="protein sequence ID" value="MFC1438596.1"/>
    <property type="molecule type" value="Genomic_DNA"/>
</dbReference>
<name>A0ABV6XK14_9ACTN</name>
<dbReference type="InterPro" id="IPR017439">
    <property type="entry name" value="Amidohydrolase"/>
</dbReference>
<accession>A0ABV6XK14</accession>
<dbReference type="SUPFAM" id="SSF53187">
    <property type="entry name" value="Zn-dependent exopeptidases"/>
    <property type="match status" value="1"/>
</dbReference>
<dbReference type="PANTHER" id="PTHR11014:SF63">
    <property type="entry name" value="METALLOPEPTIDASE, PUTATIVE (AFU_ORTHOLOGUE AFUA_6G09600)-RELATED"/>
    <property type="match status" value="1"/>
</dbReference>
<keyword evidence="3" id="KW-1185">Reference proteome</keyword>
<dbReference type="Proteomes" id="UP001592581">
    <property type="component" value="Unassembled WGS sequence"/>
</dbReference>
<organism evidence="2 3">
    <name type="scientific">Streptacidiphilus jeojiensis</name>
    <dbReference type="NCBI Taxonomy" id="3229225"/>
    <lineage>
        <taxon>Bacteria</taxon>
        <taxon>Bacillati</taxon>
        <taxon>Actinomycetota</taxon>
        <taxon>Actinomycetes</taxon>
        <taxon>Kitasatosporales</taxon>
        <taxon>Streptomycetaceae</taxon>
        <taxon>Streptacidiphilus</taxon>
    </lineage>
</organism>
<dbReference type="InterPro" id="IPR011650">
    <property type="entry name" value="Peptidase_M20_dimer"/>
</dbReference>
<protein>
    <submittedName>
        <fullName evidence="2">Amidohydrolase</fullName>
    </submittedName>
</protein>
<evidence type="ECO:0000259" key="1">
    <source>
        <dbReference type="Pfam" id="PF07687"/>
    </source>
</evidence>
<dbReference type="RefSeq" id="WP_380564155.1">
    <property type="nucleotide sequence ID" value="NZ_JBEUKS010000003.1"/>
</dbReference>
<feature type="domain" description="Peptidase M20 dimerisation" evidence="1">
    <location>
        <begin position="198"/>
        <end position="292"/>
    </location>
</feature>
<evidence type="ECO:0000313" key="3">
    <source>
        <dbReference type="Proteomes" id="UP001592581"/>
    </source>
</evidence>
<dbReference type="Pfam" id="PF07687">
    <property type="entry name" value="M20_dimer"/>
    <property type="match status" value="1"/>
</dbReference>
<dbReference type="PANTHER" id="PTHR11014">
    <property type="entry name" value="PEPTIDASE M20 FAMILY MEMBER"/>
    <property type="match status" value="1"/>
</dbReference>
<gene>
    <name evidence="2" type="ORF">ABUW04_10035</name>
</gene>
<comment type="caution">
    <text evidence="2">The sequence shown here is derived from an EMBL/GenBank/DDBJ whole genome shotgun (WGS) entry which is preliminary data.</text>
</comment>
<dbReference type="Gene3D" id="3.40.630.10">
    <property type="entry name" value="Zn peptidases"/>
    <property type="match status" value="1"/>
</dbReference>
<reference evidence="2 3" key="1">
    <citation type="submission" date="2024-06" db="EMBL/GenBank/DDBJ databases">
        <authorList>
            <person name="Lee S.D."/>
        </authorList>
    </citation>
    <scope>NUCLEOTIDE SEQUENCE [LARGE SCALE GENOMIC DNA]</scope>
    <source>
        <strain evidence="2 3">N1-10</strain>
    </source>
</reference>
<sequence>MNDALTQWDAERAARIGEFYRDLHRNPELSFQEHRTAAKVAEALAPLGWDVRTGIAGTGIAAVLRNGPGPVVMLRADMDALPVREETGLPYASTATATDPYGREVPVMHACGHDMHTACLLGAVELLTAARQSWSGTVVAVFQPAEENVSGAAAMVREGLFNHVPVPAVVLAQHVSPMPVGTVGYRPGPLMAASDTLDVVLYGRGGHGSSPENALDPVLMAACTVVRLQGIVSRELSMQDQAVVTVGRLQAGTKDNVIPDTAELGINTRSYSPEIRARLKASIERVVRAEAAASGALKDPDLTWTHGTSVLVSDPDATTRTLDALAALVGRDRLTELPPVPASEDAGVIGDFVGAPTVYWFWGGSDPATFADDRAAGHLVANHHPRFAPDPEPTLASGVALMTTAALAWLDRA</sequence>
<dbReference type="Gene3D" id="3.30.70.360">
    <property type="match status" value="1"/>
</dbReference>
<dbReference type="InterPro" id="IPR036264">
    <property type="entry name" value="Bact_exopeptidase_dim_dom"/>
</dbReference>
<evidence type="ECO:0000313" key="2">
    <source>
        <dbReference type="EMBL" id="MFC1438596.1"/>
    </source>
</evidence>
<dbReference type="Pfam" id="PF01546">
    <property type="entry name" value="Peptidase_M20"/>
    <property type="match status" value="1"/>
</dbReference>
<dbReference type="SUPFAM" id="SSF55031">
    <property type="entry name" value="Bacterial exopeptidase dimerisation domain"/>
    <property type="match status" value="1"/>
</dbReference>
<dbReference type="PIRSF" id="PIRSF005962">
    <property type="entry name" value="Pept_M20D_amidohydro"/>
    <property type="match status" value="1"/>
</dbReference>
<dbReference type="InterPro" id="IPR002933">
    <property type="entry name" value="Peptidase_M20"/>
</dbReference>
<dbReference type="NCBIfam" id="TIGR01891">
    <property type="entry name" value="amidohydrolases"/>
    <property type="match status" value="1"/>
</dbReference>
<proteinExistence type="predicted"/>